<dbReference type="PANTHER" id="PTHR21311:SF0">
    <property type="entry name" value="CONSERVED OLIGOMERIC GOLGI COMPLEX SUBUNIT 8"/>
    <property type="match status" value="1"/>
</dbReference>
<dbReference type="FunCoup" id="G8JMN7">
    <property type="interactions" value="63"/>
</dbReference>
<evidence type="ECO:0000313" key="9">
    <source>
        <dbReference type="EMBL" id="AET37392.1"/>
    </source>
</evidence>
<dbReference type="GO" id="GO:0006891">
    <property type="term" value="P:intra-Golgi vesicle-mediated transport"/>
    <property type="evidence" value="ECO:0007669"/>
    <property type="project" value="EnsemblFungi"/>
</dbReference>
<dbReference type="RefSeq" id="XP_003644209.1">
    <property type="nucleotide sequence ID" value="XM_003644161.1"/>
</dbReference>
<dbReference type="eggNOG" id="KOG2069">
    <property type="taxonomic scope" value="Eukaryota"/>
</dbReference>
<evidence type="ECO:0000313" key="10">
    <source>
        <dbReference type="Proteomes" id="UP000006790"/>
    </source>
</evidence>
<dbReference type="Proteomes" id="UP000006790">
    <property type="component" value="Chromosome 1"/>
</dbReference>
<evidence type="ECO:0000256" key="6">
    <source>
        <dbReference type="ARBA" id="ARBA00023034"/>
    </source>
</evidence>
<evidence type="ECO:0000256" key="4">
    <source>
        <dbReference type="ARBA" id="ARBA00022448"/>
    </source>
</evidence>
<dbReference type="InterPro" id="IPR007255">
    <property type="entry name" value="COG8"/>
</dbReference>
<dbReference type="GO" id="GO:0000139">
    <property type="term" value="C:Golgi membrane"/>
    <property type="evidence" value="ECO:0007669"/>
    <property type="project" value="UniProtKB-SubCell"/>
</dbReference>
<dbReference type="EMBL" id="CP002497">
    <property type="protein sequence ID" value="AET37392.1"/>
    <property type="molecule type" value="Genomic_DNA"/>
</dbReference>
<gene>
    <name evidence="9" type="ordered locus">Ecym_1140</name>
</gene>
<dbReference type="OrthoDB" id="1661054at2759"/>
<evidence type="ECO:0000256" key="3">
    <source>
        <dbReference type="ARBA" id="ARBA00020983"/>
    </source>
</evidence>
<organism evidence="9 10">
    <name type="scientific">Eremothecium cymbalariae (strain CBS 270.75 / DBVPG 7215 / KCTC 17166 / NRRL Y-17582)</name>
    <name type="common">Yeast</name>
    <dbReference type="NCBI Taxonomy" id="931890"/>
    <lineage>
        <taxon>Eukaryota</taxon>
        <taxon>Fungi</taxon>
        <taxon>Dikarya</taxon>
        <taxon>Ascomycota</taxon>
        <taxon>Saccharomycotina</taxon>
        <taxon>Saccharomycetes</taxon>
        <taxon>Saccharomycetales</taxon>
        <taxon>Saccharomycetaceae</taxon>
        <taxon>Eremothecium</taxon>
    </lineage>
</organism>
<comment type="similarity">
    <text evidence="2">Belongs to the COG8 family.</text>
</comment>
<keyword evidence="6" id="KW-0333">Golgi apparatus</keyword>
<evidence type="ECO:0000256" key="5">
    <source>
        <dbReference type="ARBA" id="ARBA00022927"/>
    </source>
</evidence>
<keyword evidence="5" id="KW-0653">Protein transport</keyword>
<dbReference type="KEGG" id="erc:Ecym_1140"/>
<dbReference type="Pfam" id="PF04124">
    <property type="entry name" value="Dor1"/>
    <property type="match status" value="1"/>
</dbReference>
<dbReference type="GO" id="GO:0017119">
    <property type="term" value="C:Golgi transport complex"/>
    <property type="evidence" value="ECO:0007669"/>
    <property type="project" value="EnsemblFungi"/>
</dbReference>
<proteinExistence type="inferred from homology"/>
<protein>
    <recommendedName>
        <fullName evidence="3">Conserved oligomeric Golgi complex subunit 8</fullName>
    </recommendedName>
    <alternativeName>
        <fullName evidence="8">Component of oligomeric Golgi complex 8</fullName>
    </alternativeName>
</protein>
<evidence type="ECO:0000256" key="1">
    <source>
        <dbReference type="ARBA" id="ARBA00004395"/>
    </source>
</evidence>
<dbReference type="AlphaFoldDB" id="G8JMN7"/>
<dbReference type="GO" id="GO:0032258">
    <property type="term" value="P:cytoplasm to vacuole targeting by the Cvt pathway"/>
    <property type="evidence" value="ECO:0007669"/>
    <property type="project" value="EnsemblFungi"/>
</dbReference>
<dbReference type="OMA" id="CLQLVYC"/>
<accession>G8JMN7</accession>
<dbReference type="STRING" id="931890.G8JMN7"/>
<evidence type="ECO:0000256" key="2">
    <source>
        <dbReference type="ARBA" id="ARBA00006419"/>
    </source>
</evidence>
<name>G8JMN7_ERECY</name>
<keyword evidence="4" id="KW-0813">Transport</keyword>
<dbReference type="GeneID" id="11469588"/>
<dbReference type="HOGENOM" id="CLU_031416_0_0_1"/>
<evidence type="ECO:0000256" key="7">
    <source>
        <dbReference type="ARBA" id="ARBA00023136"/>
    </source>
</evidence>
<dbReference type="InParanoid" id="G8JMN7"/>
<keyword evidence="10" id="KW-1185">Reference proteome</keyword>
<reference evidence="10" key="1">
    <citation type="journal article" date="2012" name="G3 (Bethesda)">
        <title>Pichia sorbitophila, an interspecies yeast hybrid reveals early steps of genome resolution following polyploidization.</title>
        <authorList>
            <person name="Leh Louis V."/>
            <person name="Despons L."/>
            <person name="Friedrich A."/>
            <person name="Martin T."/>
            <person name="Durrens P."/>
            <person name="Casaregola S."/>
            <person name="Neuveglise C."/>
            <person name="Fairhead C."/>
            <person name="Marck C."/>
            <person name="Cruz J.A."/>
            <person name="Straub M.L."/>
            <person name="Kugler V."/>
            <person name="Sacerdot C."/>
            <person name="Uzunov Z."/>
            <person name="Thierry A."/>
            <person name="Weiss S."/>
            <person name="Bleykasten C."/>
            <person name="De Montigny J."/>
            <person name="Jacques N."/>
            <person name="Jung P."/>
            <person name="Lemaire M."/>
            <person name="Mallet S."/>
            <person name="Morel G."/>
            <person name="Richard G.F."/>
            <person name="Sarkar A."/>
            <person name="Savel G."/>
            <person name="Schacherer J."/>
            <person name="Seret M.L."/>
            <person name="Talla E."/>
            <person name="Samson G."/>
            <person name="Jubin C."/>
            <person name="Poulain J."/>
            <person name="Vacherie B."/>
            <person name="Barbe V."/>
            <person name="Pelletier E."/>
            <person name="Sherman D.J."/>
            <person name="Westhof E."/>
            <person name="Weissenbach J."/>
            <person name="Baret P.V."/>
            <person name="Wincker P."/>
            <person name="Gaillardin C."/>
            <person name="Dujon B."/>
            <person name="Souciet J.L."/>
        </authorList>
    </citation>
    <scope>NUCLEOTIDE SEQUENCE [LARGE SCALE GENOMIC DNA]</scope>
    <source>
        <strain evidence="10">CBS 270.75 / DBVPG 7215 / KCTC 17166 / NRRL Y-17582</strain>
    </source>
</reference>
<dbReference type="PANTHER" id="PTHR21311">
    <property type="entry name" value="CONSERVED OLIGOMERIC GOLGI COMPLEX COMPONENT 8"/>
    <property type="match status" value="1"/>
</dbReference>
<evidence type="ECO:0000256" key="8">
    <source>
        <dbReference type="ARBA" id="ARBA00031347"/>
    </source>
</evidence>
<keyword evidence="7" id="KW-0472">Membrane</keyword>
<sequence>MELVIQDILVGEKNHTIEAEQLIESILTSRENYDEYFISQPLQGSVIEDIAETDAEVARLEKKLKEKLIGAKNSILKELSDDEIKSQLSRISNETDQLWELDNTQTQTSETNRVNGTDLALVIKGIEELGEYAKNNKQEDAFHDALGKLRECYEAKSCGSLTLVLENIERINDLLGIPALVNTCIKTGHYQEALLCHSHARSLQNKFPNVDLVSRVVSTVQEDISETMLQGLVKLLSTNLTINTLKKITNYLSFIDPLRGNSSALQQLCLSMRYKFITSEIDSYAIDETVTETVKELLFKRKIECVREHVYSILSVFNSLFHAETISLFIPLFDQVSENPKEVPTSLHLLQFVQKCTEYLMAQLKEYKLHRMSESVCLQLVYCSFRLGDVNINFHHLFMNKLLETQIFTCQELQTALNKRLDLATNY</sequence>
<comment type="subcellular location">
    <subcellularLocation>
        <location evidence="1">Golgi apparatus membrane</location>
        <topology evidence="1">Peripheral membrane protein</topology>
    </subcellularLocation>
</comment>